<keyword evidence="6" id="KW-0799">Topoisomerase</keyword>
<dbReference type="InterPro" id="IPR034144">
    <property type="entry name" value="TOPRIM_TopoIII"/>
</dbReference>
<protein>
    <recommendedName>
        <fullName evidence="3">DNA topoisomerase</fullName>
        <ecNumber evidence="3">5.6.2.1</ecNumber>
    </recommendedName>
    <alternativeName>
        <fullName evidence="12">Omega-protein</fullName>
    </alternativeName>
    <alternativeName>
        <fullName evidence="11">Relaxing enzyme</fullName>
    </alternativeName>
    <alternativeName>
        <fullName evidence="9">Swivelase</fullName>
    </alternativeName>
    <alternativeName>
        <fullName evidence="10">Untwisting enzyme</fullName>
    </alternativeName>
</protein>
<dbReference type="InterPro" id="IPR023406">
    <property type="entry name" value="Topo_IA_AS"/>
</dbReference>
<dbReference type="SMART" id="SM00436">
    <property type="entry name" value="TOP1Bc"/>
    <property type="match status" value="1"/>
</dbReference>
<evidence type="ECO:0000256" key="11">
    <source>
        <dbReference type="ARBA" id="ARBA00032235"/>
    </source>
</evidence>
<dbReference type="InterPro" id="IPR005738">
    <property type="entry name" value="TopoIII"/>
</dbReference>
<dbReference type="CDD" id="cd03362">
    <property type="entry name" value="TOPRIM_TopoIA_TopoIII"/>
    <property type="match status" value="1"/>
</dbReference>
<gene>
    <name evidence="15" type="ORF">DFR44_13021</name>
</gene>
<evidence type="ECO:0000256" key="12">
    <source>
        <dbReference type="ARBA" id="ARBA00032877"/>
    </source>
</evidence>
<dbReference type="PANTHER" id="PTHR11390">
    <property type="entry name" value="PROKARYOTIC DNA TOPOISOMERASE"/>
    <property type="match status" value="1"/>
</dbReference>
<evidence type="ECO:0000256" key="1">
    <source>
        <dbReference type="ARBA" id="ARBA00000213"/>
    </source>
</evidence>
<dbReference type="GO" id="GO:0006281">
    <property type="term" value="P:DNA repair"/>
    <property type="evidence" value="ECO:0007669"/>
    <property type="project" value="TreeGrafter"/>
</dbReference>
<dbReference type="GO" id="GO:0046872">
    <property type="term" value="F:metal ion binding"/>
    <property type="evidence" value="ECO:0007669"/>
    <property type="project" value="UniProtKB-KW"/>
</dbReference>
<keyword evidence="5" id="KW-0460">Magnesium</keyword>
<dbReference type="AlphaFoldDB" id="A0A4R6Y0T2"/>
<feature type="domain" description="Toprim" evidence="13">
    <location>
        <begin position="1"/>
        <end position="135"/>
    </location>
</feature>
<dbReference type="PROSITE" id="PS00396">
    <property type="entry name" value="TOPO_IA_1"/>
    <property type="match status" value="1"/>
</dbReference>
<evidence type="ECO:0000256" key="4">
    <source>
        <dbReference type="ARBA" id="ARBA00022723"/>
    </source>
</evidence>
<feature type="domain" description="Topo IA-type catalytic" evidence="14">
    <location>
        <begin position="152"/>
        <end position="604"/>
    </location>
</feature>
<keyword evidence="4" id="KW-0479">Metal-binding</keyword>
<dbReference type="InterPro" id="IPR013826">
    <property type="entry name" value="Topo_IA_cen_sub3"/>
</dbReference>
<comment type="catalytic activity">
    <reaction evidence="1">
        <text>ATP-independent breakage of single-stranded DNA, followed by passage and rejoining.</text>
        <dbReference type="EC" id="5.6.2.1"/>
    </reaction>
</comment>
<dbReference type="Gene3D" id="1.10.290.10">
    <property type="entry name" value="Topoisomerase I, domain 4"/>
    <property type="match status" value="1"/>
</dbReference>
<dbReference type="InterPro" id="IPR013497">
    <property type="entry name" value="Topo_IA_cen"/>
</dbReference>
<dbReference type="Gene3D" id="2.70.20.10">
    <property type="entry name" value="Topoisomerase I, domain 3"/>
    <property type="match status" value="1"/>
</dbReference>
<keyword evidence="7" id="KW-0238">DNA-binding</keyword>
<reference evidence="15 16" key="1">
    <citation type="submission" date="2019-03" db="EMBL/GenBank/DDBJ databases">
        <title>Genomic Encyclopedia of Type Strains, Phase IV (KMG-IV): sequencing the most valuable type-strain genomes for metagenomic binning, comparative biology and taxonomic classification.</title>
        <authorList>
            <person name="Goeker M."/>
        </authorList>
    </citation>
    <scope>NUCLEOTIDE SEQUENCE [LARGE SCALE GENOMIC DNA]</scope>
    <source>
        <strain evidence="15 16">DSM 102852</strain>
    </source>
</reference>
<proteinExistence type="inferred from homology"/>
<evidence type="ECO:0000313" key="15">
    <source>
        <dbReference type="EMBL" id="TDR28952.1"/>
    </source>
</evidence>
<dbReference type="OrthoDB" id="9803554at2"/>
<sequence length="618" mass="68730">MRLFLCEKPSQAKELAAVVLGKSAKRGNGCLEAGDDCITWAYGHLLKLAMPDLYDERLRSFSNIEALPIIPKRYLKVESDGAKDQLNNIKGLFRRASEVVIATDADREGELIGRELVEYFNYKGKVSRVWLQGLDKVSIEAALKSIAPASKTEGLYSAGKAREQADWLYGMNLSRIYTQLYGDKRAKGKDGTISVGRVQTPTLALVVARDNAIDTFVSKTHYHLKGVFQHANGSIDTQYVLPKSCLDADGHCVDKKLLQAVATKVEQATGHIDGLIVETKSEPAPLPYDLSTLQKEASKRLKVSVKKVLDIAQALYETHKILSYPRTDCRYLPTSQMALVENTVSAMASMDPSLNDVLPFLNLKHQGRAWNDAQVAKSSHHGIIPTSFAIDLSLLKHDERVVYEMVKQRYLMQFASDYEFERTELSIDCEGESFRAFGNVERFKGWKGLFAMDDDNDADNPKVKLPIVAEGDKVTCVSTDVGSIVTKPPLRYTEDTLLTAMESVANLVVDPQMKKVLRDSKGIGTPATRAATIEKLIDIQMIEKTRNKIVSTEKGRHLIAKLPEAITSPVMTAVWENTLDQMARGLVSESQFMELQHQFVTQLVEAGKQQIKERSNAS</sequence>
<dbReference type="NCBIfam" id="TIGR01056">
    <property type="entry name" value="topB"/>
    <property type="match status" value="1"/>
</dbReference>
<dbReference type="GO" id="GO:0003917">
    <property type="term" value="F:DNA topoisomerase type I (single strand cut, ATP-independent) activity"/>
    <property type="evidence" value="ECO:0007669"/>
    <property type="project" value="UniProtKB-EC"/>
</dbReference>
<evidence type="ECO:0000256" key="3">
    <source>
        <dbReference type="ARBA" id="ARBA00012891"/>
    </source>
</evidence>
<dbReference type="InterPro" id="IPR000380">
    <property type="entry name" value="Topo_IA"/>
</dbReference>
<dbReference type="CDD" id="cd00186">
    <property type="entry name" value="TOP1Ac"/>
    <property type="match status" value="1"/>
</dbReference>
<evidence type="ECO:0000256" key="10">
    <source>
        <dbReference type="ARBA" id="ARBA00031985"/>
    </source>
</evidence>
<evidence type="ECO:0000313" key="16">
    <source>
        <dbReference type="Proteomes" id="UP000294480"/>
    </source>
</evidence>
<comment type="caution">
    <text evidence="15">The sequence shown here is derived from an EMBL/GenBank/DDBJ whole genome shotgun (WGS) entry which is preliminary data.</text>
</comment>
<dbReference type="Pfam" id="PF01751">
    <property type="entry name" value="Toprim"/>
    <property type="match status" value="1"/>
</dbReference>
<dbReference type="PANTHER" id="PTHR11390:SF21">
    <property type="entry name" value="DNA TOPOISOMERASE 3-ALPHA"/>
    <property type="match status" value="1"/>
</dbReference>
<keyword evidence="8 15" id="KW-0413">Isomerase</keyword>
<dbReference type="Gene3D" id="3.40.50.140">
    <property type="match status" value="1"/>
</dbReference>
<evidence type="ECO:0000256" key="2">
    <source>
        <dbReference type="ARBA" id="ARBA00009446"/>
    </source>
</evidence>
<dbReference type="GO" id="GO:0003677">
    <property type="term" value="F:DNA binding"/>
    <property type="evidence" value="ECO:0007669"/>
    <property type="project" value="UniProtKB-KW"/>
</dbReference>
<dbReference type="SMART" id="SM00437">
    <property type="entry name" value="TOP1Ac"/>
    <property type="match status" value="1"/>
</dbReference>
<dbReference type="RefSeq" id="WP_133621445.1">
    <property type="nucleotide sequence ID" value="NZ_SNZE01000030.1"/>
</dbReference>
<dbReference type="SUPFAM" id="SSF56712">
    <property type="entry name" value="Prokaryotic type I DNA topoisomerase"/>
    <property type="match status" value="1"/>
</dbReference>
<dbReference type="InterPro" id="IPR003601">
    <property type="entry name" value="Topo_IA_2"/>
</dbReference>
<dbReference type="PROSITE" id="PS50880">
    <property type="entry name" value="TOPRIM"/>
    <property type="match status" value="1"/>
</dbReference>
<evidence type="ECO:0000256" key="6">
    <source>
        <dbReference type="ARBA" id="ARBA00023029"/>
    </source>
</evidence>
<evidence type="ECO:0000256" key="7">
    <source>
        <dbReference type="ARBA" id="ARBA00023125"/>
    </source>
</evidence>
<dbReference type="Pfam" id="PF01131">
    <property type="entry name" value="Topoisom_bac"/>
    <property type="match status" value="1"/>
</dbReference>
<evidence type="ECO:0000259" key="14">
    <source>
        <dbReference type="PROSITE" id="PS52039"/>
    </source>
</evidence>
<evidence type="ECO:0000256" key="9">
    <source>
        <dbReference type="ARBA" id="ARBA00030003"/>
    </source>
</evidence>
<dbReference type="EC" id="5.6.2.1" evidence="3"/>
<evidence type="ECO:0000256" key="8">
    <source>
        <dbReference type="ARBA" id="ARBA00023235"/>
    </source>
</evidence>
<organism evidence="15 16">
    <name type="scientific">Hydromonas duriensis</name>
    <dbReference type="NCBI Taxonomy" id="1527608"/>
    <lineage>
        <taxon>Bacteria</taxon>
        <taxon>Pseudomonadati</taxon>
        <taxon>Pseudomonadota</taxon>
        <taxon>Betaproteobacteria</taxon>
        <taxon>Burkholderiales</taxon>
        <taxon>Burkholderiaceae</taxon>
        <taxon>Hydromonas</taxon>
    </lineage>
</organism>
<evidence type="ECO:0000256" key="5">
    <source>
        <dbReference type="ARBA" id="ARBA00022842"/>
    </source>
</evidence>
<dbReference type="InterPro" id="IPR013824">
    <property type="entry name" value="Topo_IA_cen_sub1"/>
</dbReference>
<accession>A0A4R6Y0T2</accession>
<dbReference type="Gene3D" id="1.10.460.10">
    <property type="entry name" value="Topoisomerase I, domain 2"/>
    <property type="match status" value="1"/>
</dbReference>
<name>A0A4R6Y0T2_9BURK</name>
<dbReference type="PROSITE" id="PS52039">
    <property type="entry name" value="TOPO_IA_2"/>
    <property type="match status" value="1"/>
</dbReference>
<evidence type="ECO:0000259" key="13">
    <source>
        <dbReference type="PROSITE" id="PS50880"/>
    </source>
</evidence>
<dbReference type="NCBIfam" id="NF005829">
    <property type="entry name" value="PRK07726.1"/>
    <property type="match status" value="1"/>
</dbReference>
<dbReference type="InterPro" id="IPR003602">
    <property type="entry name" value="Topo_IA_DNA-bd_dom"/>
</dbReference>
<dbReference type="GO" id="GO:0043597">
    <property type="term" value="C:cytoplasmic replication fork"/>
    <property type="evidence" value="ECO:0007669"/>
    <property type="project" value="TreeGrafter"/>
</dbReference>
<keyword evidence="16" id="KW-1185">Reference proteome</keyword>
<dbReference type="SMART" id="SM00493">
    <property type="entry name" value="TOPRIM"/>
    <property type="match status" value="1"/>
</dbReference>
<dbReference type="InterPro" id="IPR023405">
    <property type="entry name" value="Topo_IA_core_domain"/>
</dbReference>
<dbReference type="Proteomes" id="UP000294480">
    <property type="component" value="Unassembled WGS sequence"/>
</dbReference>
<dbReference type="InterPro" id="IPR006171">
    <property type="entry name" value="TOPRIM_dom"/>
</dbReference>
<dbReference type="GO" id="GO:0006310">
    <property type="term" value="P:DNA recombination"/>
    <property type="evidence" value="ECO:0007669"/>
    <property type="project" value="TreeGrafter"/>
</dbReference>
<comment type="similarity">
    <text evidence="2">Belongs to the type IA topoisomerase family.</text>
</comment>
<dbReference type="PRINTS" id="PR00417">
    <property type="entry name" value="PRTPISMRASEI"/>
</dbReference>
<dbReference type="EMBL" id="SNZE01000030">
    <property type="protein sequence ID" value="TDR28952.1"/>
    <property type="molecule type" value="Genomic_DNA"/>
</dbReference>
<dbReference type="GO" id="GO:0006265">
    <property type="term" value="P:DNA topological change"/>
    <property type="evidence" value="ECO:0007669"/>
    <property type="project" value="InterPro"/>
</dbReference>
<dbReference type="InterPro" id="IPR013825">
    <property type="entry name" value="Topo_IA_cen_sub2"/>
</dbReference>